<reference evidence="8 9" key="1">
    <citation type="submission" date="2019-03" db="EMBL/GenBank/DDBJ databases">
        <title>Genomic Encyclopedia of Type Strains, Phase IV (KMG-IV): sequencing the most valuable type-strain genomes for metagenomic binning, comparative biology and taxonomic classification.</title>
        <authorList>
            <person name="Goeker M."/>
        </authorList>
    </citation>
    <scope>NUCLEOTIDE SEQUENCE [LARGE SCALE GENOMIC DNA]</scope>
    <source>
        <strain evidence="8 9">DSM 28231</strain>
    </source>
</reference>
<dbReference type="OrthoDB" id="7061211at2"/>
<sequence>MRIFIFILLGVLTLFQYEFWFGKNGYIDNQKVLKEIAIQKVENDKLRQRNDAIFAEIKDLKNGVAAIEEKARMEHKLMKSNEIFYRVIKQ</sequence>
<dbReference type="RefSeq" id="WP_132021352.1">
    <property type="nucleotide sequence ID" value="NZ_CP016605.1"/>
</dbReference>
<keyword evidence="5 7" id="KW-0472">Membrane</keyword>
<feature type="coiled-coil region" evidence="7">
    <location>
        <begin position="29"/>
        <end position="63"/>
    </location>
</feature>
<evidence type="ECO:0000313" key="9">
    <source>
        <dbReference type="Proteomes" id="UP000294841"/>
    </source>
</evidence>
<evidence type="ECO:0000256" key="4">
    <source>
        <dbReference type="ARBA" id="ARBA00022989"/>
    </source>
</evidence>
<evidence type="ECO:0000313" key="8">
    <source>
        <dbReference type="EMBL" id="TCP13931.1"/>
    </source>
</evidence>
<dbReference type="HAMAP" id="MF_00599">
    <property type="entry name" value="FtsB"/>
    <property type="match status" value="1"/>
</dbReference>
<dbReference type="InterPro" id="IPR023081">
    <property type="entry name" value="Cell_div_FtsB"/>
</dbReference>
<keyword evidence="6 7" id="KW-0131">Cell cycle</keyword>
<keyword evidence="4 7" id="KW-1133">Transmembrane helix</keyword>
<evidence type="ECO:0000256" key="3">
    <source>
        <dbReference type="ARBA" id="ARBA00022692"/>
    </source>
</evidence>
<evidence type="ECO:0000256" key="2">
    <source>
        <dbReference type="ARBA" id="ARBA00022618"/>
    </source>
</evidence>
<comment type="subcellular location">
    <subcellularLocation>
        <location evidence="7">Cell inner membrane</location>
        <topology evidence="7">Single-pass type II membrane protein</topology>
    </subcellularLocation>
    <text evidence="7">Localizes to the division septum.</text>
</comment>
<dbReference type="PANTHER" id="PTHR37485">
    <property type="entry name" value="CELL DIVISION PROTEIN FTSB"/>
    <property type="match status" value="1"/>
</dbReference>
<dbReference type="NCBIfam" id="NF002058">
    <property type="entry name" value="PRK00888.1"/>
    <property type="match status" value="1"/>
</dbReference>
<evidence type="ECO:0000256" key="6">
    <source>
        <dbReference type="ARBA" id="ARBA00023306"/>
    </source>
</evidence>
<dbReference type="EMBL" id="SLXI01000001">
    <property type="protein sequence ID" value="TCP13931.1"/>
    <property type="molecule type" value="Genomic_DNA"/>
</dbReference>
<protein>
    <recommendedName>
        <fullName evidence="7">Cell division protein FtsB</fullName>
    </recommendedName>
</protein>
<accession>A0A4R2N262</accession>
<keyword evidence="7" id="KW-0175">Coiled coil</keyword>
<dbReference type="GO" id="GO:0032153">
    <property type="term" value="C:cell division site"/>
    <property type="evidence" value="ECO:0007669"/>
    <property type="project" value="UniProtKB-UniRule"/>
</dbReference>
<feature type="topological domain" description="Periplasmic" evidence="7">
    <location>
        <begin position="22"/>
        <end position="90"/>
    </location>
</feature>
<comment type="similarity">
    <text evidence="7">Belongs to the FtsB family.</text>
</comment>
<organism evidence="8 9">
    <name type="scientific">Bisgaardia hudsonensis</name>
    <dbReference type="NCBI Taxonomy" id="109472"/>
    <lineage>
        <taxon>Bacteria</taxon>
        <taxon>Pseudomonadati</taxon>
        <taxon>Pseudomonadota</taxon>
        <taxon>Gammaproteobacteria</taxon>
        <taxon>Pasteurellales</taxon>
        <taxon>Pasteurellaceae</taxon>
        <taxon>Bisgaardia</taxon>
    </lineage>
</organism>
<dbReference type="GO" id="GO:0043093">
    <property type="term" value="P:FtsZ-dependent cytokinesis"/>
    <property type="evidence" value="ECO:0007669"/>
    <property type="project" value="UniProtKB-UniRule"/>
</dbReference>
<keyword evidence="3 7" id="KW-0812">Transmembrane</keyword>
<keyword evidence="9" id="KW-1185">Reference proteome</keyword>
<dbReference type="Proteomes" id="UP000294841">
    <property type="component" value="Unassembled WGS sequence"/>
</dbReference>
<comment type="subunit">
    <text evidence="7">Part of a complex composed of FtsB, FtsL and FtsQ.</text>
</comment>
<dbReference type="GO" id="GO:0030428">
    <property type="term" value="C:cell septum"/>
    <property type="evidence" value="ECO:0007669"/>
    <property type="project" value="TreeGrafter"/>
</dbReference>
<evidence type="ECO:0000256" key="1">
    <source>
        <dbReference type="ARBA" id="ARBA00022475"/>
    </source>
</evidence>
<keyword evidence="2 7" id="KW-0132">Cell division</keyword>
<evidence type="ECO:0000256" key="5">
    <source>
        <dbReference type="ARBA" id="ARBA00023136"/>
    </source>
</evidence>
<proteinExistence type="inferred from homology"/>
<keyword evidence="7" id="KW-0997">Cell inner membrane</keyword>
<dbReference type="Pfam" id="PF04977">
    <property type="entry name" value="DivIC"/>
    <property type="match status" value="1"/>
</dbReference>
<comment type="caution">
    <text evidence="8">The sequence shown here is derived from an EMBL/GenBank/DDBJ whole genome shotgun (WGS) entry which is preliminary data.</text>
</comment>
<dbReference type="PANTHER" id="PTHR37485:SF1">
    <property type="entry name" value="CELL DIVISION PROTEIN FTSB"/>
    <property type="match status" value="1"/>
</dbReference>
<comment type="function">
    <text evidence="7">Essential cell division protein. May link together the upstream cell division proteins, which are predominantly cytoplasmic, with the downstream cell division proteins, which are predominantly periplasmic.</text>
</comment>
<dbReference type="AlphaFoldDB" id="A0A4R2N262"/>
<evidence type="ECO:0000256" key="7">
    <source>
        <dbReference type="HAMAP-Rule" id="MF_00599"/>
    </source>
</evidence>
<keyword evidence="1 7" id="KW-1003">Cell membrane</keyword>
<feature type="topological domain" description="Cytoplasmic" evidence="7">
    <location>
        <begin position="1"/>
        <end position="3"/>
    </location>
</feature>
<gene>
    <name evidence="7" type="primary">ftsB</name>
    <name evidence="8" type="ORF">EV697_10147</name>
</gene>
<dbReference type="GO" id="GO:0005886">
    <property type="term" value="C:plasma membrane"/>
    <property type="evidence" value="ECO:0007669"/>
    <property type="project" value="UniProtKB-SubCell"/>
</dbReference>
<dbReference type="InterPro" id="IPR007060">
    <property type="entry name" value="FtsL/DivIC"/>
</dbReference>
<name>A0A4R2N262_9PAST</name>